<organism evidence="1 2">
    <name type="scientific">Caerostris darwini</name>
    <dbReference type="NCBI Taxonomy" id="1538125"/>
    <lineage>
        <taxon>Eukaryota</taxon>
        <taxon>Metazoa</taxon>
        <taxon>Ecdysozoa</taxon>
        <taxon>Arthropoda</taxon>
        <taxon>Chelicerata</taxon>
        <taxon>Arachnida</taxon>
        <taxon>Araneae</taxon>
        <taxon>Araneomorphae</taxon>
        <taxon>Entelegynae</taxon>
        <taxon>Araneoidea</taxon>
        <taxon>Araneidae</taxon>
        <taxon>Caerostris</taxon>
    </lineage>
</organism>
<dbReference type="AlphaFoldDB" id="A0AAV4QT65"/>
<gene>
    <name evidence="1" type="ORF">CDAR_309281</name>
</gene>
<reference evidence="1 2" key="1">
    <citation type="submission" date="2021-06" db="EMBL/GenBank/DDBJ databases">
        <title>Caerostris darwini draft genome.</title>
        <authorList>
            <person name="Kono N."/>
            <person name="Arakawa K."/>
        </authorList>
    </citation>
    <scope>NUCLEOTIDE SEQUENCE [LARGE SCALE GENOMIC DNA]</scope>
</reference>
<keyword evidence="2" id="KW-1185">Reference proteome</keyword>
<proteinExistence type="predicted"/>
<accession>A0AAV4QT65</accession>
<name>A0AAV4QT65_9ARAC</name>
<evidence type="ECO:0008006" key="3">
    <source>
        <dbReference type="Google" id="ProtNLM"/>
    </source>
</evidence>
<evidence type="ECO:0000313" key="1">
    <source>
        <dbReference type="EMBL" id="GIY11327.1"/>
    </source>
</evidence>
<comment type="caution">
    <text evidence="1">The sequence shown here is derived from an EMBL/GenBank/DDBJ whole genome shotgun (WGS) entry which is preliminary data.</text>
</comment>
<dbReference type="Proteomes" id="UP001054837">
    <property type="component" value="Unassembled WGS sequence"/>
</dbReference>
<evidence type="ECO:0000313" key="2">
    <source>
        <dbReference type="Proteomes" id="UP001054837"/>
    </source>
</evidence>
<protein>
    <recommendedName>
        <fullName evidence="3">Chromo domain-containing protein</fullName>
    </recommendedName>
</protein>
<dbReference type="EMBL" id="BPLQ01004898">
    <property type="protein sequence ID" value="GIY11327.1"/>
    <property type="molecule type" value="Genomic_DNA"/>
</dbReference>
<sequence length="127" mass="14834">MILRPSSSFCAPTSATAGFTQYGIRLGESCKLNRSSYREYFVKWKGYKQRKLTDSSKQRTPEIRENILISRSRKQQWMSYSLQPYFLFLRRSICSSFDVRFSSPSGLDDLITPRPEAFSPVDNVRKR</sequence>